<dbReference type="Pfam" id="PF00646">
    <property type="entry name" value="F-box"/>
    <property type="match status" value="2"/>
</dbReference>
<evidence type="ECO:0000259" key="2">
    <source>
        <dbReference type="PROSITE" id="PS50181"/>
    </source>
</evidence>
<dbReference type="CDD" id="cd09917">
    <property type="entry name" value="F-box_SF"/>
    <property type="match status" value="1"/>
</dbReference>
<protein>
    <submittedName>
        <fullName evidence="4">F-box domain-containing protein</fullName>
    </submittedName>
</protein>
<dbReference type="SUPFAM" id="SSF81383">
    <property type="entry name" value="F-box domain"/>
    <property type="match status" value="2"/>
</dbReference>
<proteinExistence type="predicted"/>
<feature type="region of interest" description="Disordered" evidence="1">
    <location>
        <begin position="801"/>
        <end position="847"/>
    </location>
</feature>
<feature type="compositionally biased region" description="Acidic residues" evidence="1">
    <location>
        <begin position="815"/>
        <end position="847"/>
    </location>
</feature>
<dbReference type="WBParaSite" id="PSAMB.scaffold2650size21999.g18627.t1">
    <property type="protein sequence ID" value="PSAMB.scaffold2650size21999.g18627.t1"/>
    <property type="gene ID" value="PSAMB.scaffold2650size21999.g18627"/>
</dbReference>
<feature type="domain" description="F-box" evidence="2">
    <location>
        <begin position="472"/>
        <end position="519"/>
    </location>
</feature>
<feature type="domain" description="F-box" evidence="2">
    <location>
        <begin position="40"/>
        <end position="87"/>
    </location>
</feature>
<name>A0A914VVM0_9BILA</name>
<evidence type="ECO:0000256" key="1">
    <source>
        <dbReference type="SAM" id="MobiDB-lite"/>
    </source>
</evidence>
<reference evidence="4" key="1">
    <citation type="submission" date="2022-11" db="UniProtKB">
        <authorList>
            <consortium name="WormBaseParasite"/>
        </authorList>
    </citation>
    <scope>IDENTIFICATION</scope>
</reference>
<dbReference type="InterPro" id="IPR036047">
    <property type="entry name" value="F-box-like_dom_sf"/>
</dbReference>
<dbReference type="Proteomes" id="UP000887566">
    <property type="component" value="Unplaced"/>
</dbReference>
<organism evidence="3 4">
    <name type="scientific">Plectus sambesii</name>
    <dbReference type="NCBI Taxonomy" id="2011161"/>
    <lineage>
        <taxon>Eukaryota</taxon>
        <taxon>Metazoa</taxon>
        <taxon>Ecdysozoa</taxon>
        <taxon>Nematoda</taxon>
        <taxon>Chromadorea</taxon>
        <taxon>Plectida</taxon>
        <taxon>Plectina</taxon>
        <taxon>Plectoidea</taxon>
        <taxon>Plectidae</taxon>
        <taxon>Plectus</taxon>
    </lineage>
</organism>
<dbReference type="InterPro" id="IPR001810">
    <property type="entry name" value="F-box_dom"/>
</dbReference>
<dbReference type="PROSITE" id="PS50181">
    <property type="entry name" value="FBOX"/>
    <property type="match status" value="2"/>
</dbReference>
<accession>A0A914VVM0</accession>
<sequence length="847" mass="96643">METEVANLQVEIVRLRRTLADISERIVCGRLTGDLPDNFFEQFSQLPDPALEHVLRFLPLGQVAQMRHVSRKFNNVIRKGSKAMPKKECNGSVVFKSCNAEELTVAWIDDQRKKIMKTTTISLADDGVALSELFRFMRIGGRMYFGHGLSAADKVLDQLSKAWLTIRPEMVIFAGDLSQTSRDSLRAFLVKVEPSIERLHFQFTRNIDHILLSDDVIGAAGRLKGLMVMPACLGSELRDINIGDSTLLAMVDTDHLSSYISLLDCSGITPGGIRAFVEKWMKKETPKPRGQISLFRTVRHLFELTFDNCAKLTPAAVGEACDDLLKMGTMKTIPRAWSIGNSGERNAQRVTFTIHCPSDDRRLHICLNDPSCLKHIVFEPMPVIMAKDKIAFNYDNHNHDDLNPEMEDDDIDAYARTHLRRDRVILFQSVPTFEAEVVSLQVENDRLRRALADFSVRIVCGRLTGDLPDNFLEQFSQMPDRPLEQVLRYLPPGQVARMRHVSRKFNRLIRKSSKTMPKKERNGSILFKSYDDRKVTVVLFDERGCKINETTLASDEIALSELLRLICLNGLMFFGEGLSAADEVLDQLSKAWLTIRPEVVIFSCDLSQTSRDSLRAFLVKVEPYIKRLHFQSSQNIPNSLLSDDLICAAGRLDGLIVLPWTLSNINIGDETLLSMIDTDHAFSYFFVIECRGITPGGIRAFVEKWMKKWMKTEKPKADAKSTVYKSRSEWNLFELTFWECANVTQTTVEAACGALLKKEWIKEDSRDGEMRRRMYFSVQCRSSNRRLDINFDIESARPHYVDEPKPNVAINDLIDKDDDEDDENDEDEDDYDDEDHDDEDNEDSDLY</sequence>
<keyword evidence="3" id="KW-1185">Reference proteome</keyword>
<evidence type="ECO:0000313" key="4">
    <source>
        <dbReference type="WBParaSite" id="PSAMB.scaffold2650size21999.g18627.t1"/>
    </source>
</evidence>
<dbReference type="AlphaFoldDB" id="A0A914VVM0"/>
<evidence type="ECO:0000313" key="3">
    <source>
        <dbReference type="Proteomes" id="UP000887566"/>
    </source>
</evidence>
<dbReference type="SMART" id="SM00256">
    <property type="entry name" value="FBOX"/>
    <property type="match status" value="2"/>
</dbReference>